<evidence type="ECO:0000256" key="1">
    <source>
        <dbReference type="SAM" id="Phobius"/>
    </source>
</evidence>
<keyword evidence="1" id="KW-1133">Transmembrane helix</keyword>
<gene>
    <name evidence="2" type="ORF">UU84_C0009G0006</name>
</gene>
<name>A0A0G0XQW5_9BACT</name>
<protein>
    <submittedName>
        <fullName evidence="2">Uncharacterized protein</fullName>
    </submittedName>
</protein>
<dbReference type="EMBL" id="LCCE01000009">
    <property type="protein sequence ID" value="KKS27170.1"/>
    <property type="molecule type" value="Genomic_DNA"/>
</dbReference>
<feature type="transmembrane region" description="Helical" evidence="1">
    <location>
        <begin position="40"/>
        <end position="58"/>
    </location>
</feature>
<feature type="transmembrane region" description="Helical" evidence="1">
    <location>
        <begin position="65"/>
        <end position="82"/>
    </location>
</feature>
<reference evidence="2 3" key="1">
    <citation type="journal article" date="2015" name="Nature">
        <title>rRNA introns, odd ribosomes, and small enigmatic genomes across a large radiation of phyla.</title>
        <authorList>
            <person name="Brown C.T."/>
            <person name="Hug L.A."/>
            <person name="Thomas B.C."/>
            <person name="Sharon I."/>
            <person name="Castelle C.J."/>
            <person name="Singh A."/>
            <person name="Wilkins M.J."/>
            <person name="Williams K.H."/>
            <person name="Banfield J.F."/>
        </authorList>
    </citation>
    <scope>NUCLEOTIDE SEQUENCE [LARGE SCALE GENOMIC DNA]</scope>
</reference>
<feature type="transmembrane region" description="Helical" evidence="1">
    <location>
        <begin position="88"/>
        <end position="106"/>
    </location>
</feature>
<sequence>MFFVGVIVALIVTPFLEPFYREMLYSGGGFSSFIIPSDFSTYPSTFFLLYTLFIAFFYRTFSKNFKPITLVYFLALPFLLFISSTQHIAAFLILLAAGWVLGYLVSKFIP</sequence>
<organism evidence="2 3">
    <name type="scientific">Candidatus Yanofskybacteria bacterium GW2011_GWC2_41_9</name>
    <dbReference type="NCBI Taxonomy" id="1619029"/>
    <lineage>
        <taxon>Bacteria</taxon>
        <taxon>Candidatus Yanofskyibacteriota</taxon>
    </lineage>
</organism>
<dbReference type="AlphaFoldDB" id="A0A0G0XQW5"/>
<evidence type="ECO:0000313" key="2">
    <source>
        <dbReference type="EMBL" id="KKS27170.1"/>
    </source>
</evidence>
<evidence type="ECO:0000313" key="3">
    <source>
        <dbReference type="Proteomes" id="UP000033859"/>
    </source>
</evidence>
<keyword evidence="1" id="KW-0472">Membrane</keyword>
<dbReference type="Proteomes" id="UP000033859">
    <property type="component" value="Unassembled WGS sequence"/>
</dbReference>
<accession>A0A0G0XQW5</accession>
<comment type="caution">
    <text evidence="2">The sequence shown here is derived from an EMBL/GenBank/DDBJ whole genome shotgun (WGS) entry which is preliminary data.</text>
</comment>
<proteinExistence type="predicted"/>
<keyword evidence="1" id="KW-0812">Transmembrane</keyword>